<dbReference type="AlphaFoldDB" id="A0A7X0J6P5"/>
<sequence length="59" mass="6518">MEKFSKLKELLTAAEVDAEKFYSAGNSAAGTRVRKAMQDLKGLAQDIRTEVTEKKNTAK</sequence>
<gene>
    <name evidence="3" type="ORF">HDF25_003799</name>
</gene>
<dbReference type="Proteomes" id="UP000521017">
    <property type="component" value="Unassembled WGS sequence"/>
</dbReference>
<dbReference type="EMBL" id="JACHCC010000010">
    <property type="protein sequence ID" value="MBB6501624.1"/>
    <property type="molecule type" value="Genomic_DNA"/>
</dbReference>
<evidence type="ECO:0000313" key="3">
    <source>
        <dbReference type="EMBL" id="MBB6501624.1"/>
    </source>
</evidence>
<comment type="similarity">
    <text evidence="2">Belongs to the histone H1/H5 family. HCT subfamily.</text>
</comment>
<evidence type="ECO:0000256" key="1">
    <source>
        <dbReference type="ARBA" id="ARBA00002333"/>
    </source>
</evidence>
<dbReference type="Pfam" id="PF07432">
    <property type="entry name" value="Hc1"/>
    <property type="match status" value="1"/>
</dbReference>
<comment type="function">
    <text evidence="1">Might have a role analogous to that of eukaryotic histone proteins.</text>
</comment>
<organism evidence="3 4">
    <name type="scientific">Pedobacter cryoconitis</name>
    <dbReference type="NCBI Taxonomy" id="188932"/>
    <lineage>
        <taxon>Bacteria</taxon>
        <taxon>Pseudomonadati</taxon>
        <taxon>Bacteroidota</taxon>
        <taxon>Sphingobacteriia</taxon>
        <taxon>Sphingobacteriales</taxon>
        <taxon>Sphingobacteriaceae</taxon>
        <taxon>Pedobacter</taxon>
    </lineage>
</organism>
<dbReference type="GO" id="GO:0003677">
    <property type="term" value="F:DNA binding"/>
    <property type="evidence" value="ECO:0007669"/>
    <property type="project" value="InterPro"/>
</dbReference>
<comment type="caution">
    <text evidence="3">The sequence shown here is derived from an EMBL/GenBank/DDBJ whole genome shotgun (WGS) entry which is preliminary data.</text>
</comment>
<protein>
    <recommendedName>
        <fullName evidence="5">Histone H1</fullName>
    </recommendedName>
</protein>
<evidence type="ECO:0008006" key="5">
    <source>
        <dbReference type="Google" id="ProtNLM"/>
    </source>
</evidence>
<evidence type="ECO:0000256" key="2">
    <source>
        <dbReference type="ARBA" id="ARBA00008424"/>
    </source>
</evidence>
<accession>A0A7X0J6P5</accession>
<evidence type="ECO:0000313" key="4">
    <source>
        <dbReference type="Proteomes" id="UP000521017"/>
    </source>
</evidence>
<name>A0A7X0J6P5_9SPHI</name>
<dbReference type="RefSeq" id="WP_184627550.1">
    <property type="nucleotide sequence ID" value="NZ_JACHCC010000010.1"/>
</dbReference>
<dbReference type="InterPro" id="IPR010886">
    <property type="entry name" value="Hc1"/>
</dbReference>
<dbReference type="GO" id="GO:0030527">
    <property type="term" value="F:structural constituent of chromatin"/>
    <property type="evidence" value="ECO:0007669"/>
    <property type="project" value="InterPro"/>
</dbReference>
<reference evidence="3 4" key="1">
    <citation type="submission" date="2020-08" db="EMBL/GenBank/DDBJ databases">
        <title>Genomic Encyclopedia of Type Strains, Phase IV (KMG-V): Genome sequencing to study the core and pangenomes of soil and plant-associated prokaryotes.</title>
        <authorList>
            <person name="Whitman W."/>
        </authorList>
    </citation>
    <scope>NUCLEOTIDE SEQUENCE [LARGE SCALE GENOMIC DNA]</scope>
    <source>
        <strain evidence="3 4">M2T3</strain>
    </source>
</reference>
<proteinExistence type="inferred from homology"/>